<proteinExistence type="predicted"/>
<dbReference type="Proteomes" id="UP000460549">
    <property type="component" value="Unassembled WGS sequence"/>
</dbReference>
<keyword evidence="2" id="KW-1185">Reference proteome</keyword>
<name>A0A7X2TQB2_9SPIO</name>
<dbReference type="RefSeq" id="WP_154425280.1">
    <property type="nucleotide sequence ID" value="NZ_VUNN01000009.1"/>
</dbReference>
<dbReference type="AlphaFoldDB" id="A0A7X2TQB2"/>
<sequence length="133" mass="15375">MINYLMNLFSNDDAFAAIVKYQLQEENLTASDIATFNLVIPKEATGRSLRKFEKYRDECVVKESADFIYCVLFVEDPDLYFDQAINTSILIANTFRATLRKPKVIKMIRMSVDPETLQHAIESFYEQNNVDAD</sequence>
<comment type="caution">
    <text evidence="1">The sequence shown here is derived from an EMBL/GenBank/DDBJ whole genome shotgun (WGS) entry which is preliminary data.</text>
</comment>
<gene>
    <name evidence="1" type="ORF">FYJ80_05855</name>
</gene>
<evidence type="ECO:0000313" key="2">
    <source>
        <dbReference type="Proteomes" id="UP000460549"/>
    </source>
</evidence>
<organism evidence="1 2">
    <name type="scientific">Bullifex porci</name>
    <dbReference type="NCBI Taxonomy" id="2606638"/>
    <lineage>
        <taxon>Bacteria</taxon>
        <taxon>Pseudomonadati</taxon>
        <taxon>Spirochaetota</taxon>
        <taxon>Spirochaetia</taxon>
        <taxon>Spirochaetales</taxon>
        <taxon>Spirochaetaceae</taxon>
        <taxon>Bullifex</taxon>
    </lineage>
</organism>
<accession>A0A7X2TQB2</accession>
<evidence type="ECO:0000313" key="1">
    <source>
        <dbReference type="EMBL" id="MSU06304.1"/>
    </source>
</evidence>
<reference evidence="1 2" key="1">
    <citation type="submission" date="2019-08" db="EMBL/GenBank/DDBJ databases">
        <title>In-depth cultivation of the pig gut microbiome towards novel bacterial diversity and tailored functional studies.</title>
        <authorList>
            <person name="Wylensek D."/>
            <person name="Hitch T.C.A."/>
            <person name="Clavel T."/>
        </authorList>
    </citation>
    <scope>NUCLEOTIDE SEQUENCE [LARGE SCALE GENOMIC DNA]</scope>
    <source>
        <strain evidence="1 2">NM-380-WT-3C1</strain>
    </source>
</reference>
<dbReference type="EMBL" id="VUNN01000009">
    <property type="protein sequence ID" value="MSU06304.1"/>
    <property type="molecule type" value="Genomic_DNA"/>
</dbReference>
<protein>
    <submittedName>
        <fullName evidence="1">Uncharacterized protein</fullName>
    </submittedName>
</protein>